<name>A6VRS8_MARMS</name>
<evidence type="ECO:0000259" key="5">
    <source>
        <dbReference type="PROSITE" id="PS50977"/>
    </source>
</evidence>
<dbReference type="InterPro" id="IPR050109">
    <property type="entry name" value="HTH-type_TetR-like_transc_reg"/>
</dbReference>
<feature type="DNA-binding region" description="H-T-H motif" evidence="4">
    <location>
        <begin position="33"/>
        <end position="52"/>
    </location>
</feature>
<dbReference type="PANTHER" id="PTHR30055:SF234">
    <property type="entry name" value="HTH-TYPE TRANSCRIPTIONAL REGULATOR BETI"/>
    <property type="match status" value="1"/>
</dbReference>
<dbReference type="HOGENOM" id="CLU_1249800_0_0_6"/>
<dbReference type="PROSITE" id="PS50977">
    <property type="entry name" value="HTH_TETR_2"/>
    <property type="match status" value="1"/>
</dbReference>
<dbReference type="InterPro" id="IPR001647">
    <property type="entry name" value="HTH_TetR"/>
</dbReference>
<dbReference type="AlphaFoldDB" id="A6VRS8"/>
<dbReference type="PRINTS" id="PR00455">
    <property type="entry name" value="HTHTETR"/>
</dbReference>
<keyword evidence="1" id="KW-0805">Transcription regulation</keyword>
<evidence type="ECO:0000256" key="3">
    <source>
        <dbReference type="ARBA" id="ARBA00023163"/>
    </source>
</evidence>
<dbReference type="InterPro" id="IPR009057">
    <property type="entry name" value="Homeodomain-like_sf"/>
</dbReference>
<dbReference type="GO" id="GO:0003700">
    <property type="term" value="F:DNA-binding transcription factor activity"/>
    <property type="evidence" value="ECO:0007669"/>
    <property type="project" value="TreeGrafter"/>
</dbReference>
<dbReference type="GO" id="GO:0000976">
    <property type="term" value="F:transcription cis-regulatory region binding"/>
    <property type="evidence" value="ECO:0007669"/>
    <property type="project" value="TreeGrafter"/>
</dbReference>
<proteinExistence type="predicted"/>
<dbReference type="EMBL" id="CP000749">
    <property type="protein sequence ID" value="ABR69157.1"/>
    <property type="molecule type" value="Genomic_DNA"/>
</dbReference>
<sequence length="218" mass="24849">MTSRMVHQTEATRDKIINIAEALFIENGFADTQMKDIAIAIGMSRNTLYRYYQDKYDLGFAILVVVLARKISVYEGIIEKIQAHHYSSIHEGLGVLMQAYSDLQYADDDRFIAEFDGYYAGSRIPSGFRENLKQLLMPDSISQSLYNLVLIGQKEGSIRSDIPADYLMVTIFNAITTFFRRMLLRRDALMEIEQEATPKLTPVLIQLLMDGMKPSPQS</sequence>
<protein>
    <submittedName>
        <fullName evidence="6">Transcriptional regulator, TetR family</fullName>
    </submittedName>
</protein>
<dbReference type="Pfam" id="PF00440">
    <property type="entry name" value="TetR_N"/>
    <property type="match status" value="1"/>
</dbReference>
<reference evidence="6" key="1">
    <citation type="submission" date="2007-06" db="EMBL/GenBank/DDBJ databases">
        <title>Complete sequence of Marinomonas sp. MWYL1.</title>
        <authorList>
            <consortium name="US DOE Joint Genome Institute"/>
            <person name="Copeland A."/>
            <person name="Lucas S."/>
            <person name="Lapidus A."/>
            <person name="Barry K."/>
            <person name="Glavina del Rio T."/>
            <person name="Dalin E."/>
            <person name="Tice H."/>
            <person name="Pitluck S."/>
            <person name="Kiss H."/>
            <person name="Brettin T."/>
            <person name="Bruce D."/>
            <person name="Detter J.C."/>
            <person name="Han C."/>
            <person name="Schmutz J."/>
            <person name="Larimer F."/>
            <person name="Land M."/>
            <person name="Hauser L."/>
            <person name="Kyrpides N."/>
            <person name="Kim E."/>
            <person name="Johnston A.W.B."/>
            <person name="Todd J.D."/>
            <person name="Rogers R."/>
            <person name="Wexler M."/>
            <person name="Bond P.L."/>
            <person name="Li Y."/>
            <person name="Richardson P."/>
        </authorList>
    </citation>
    <scope>NUCLEOTIDE SEQUENCE [LARGE SCALE GENOMIC DNA]</scope>
    <source>
        <strain evidence="6">MWYL1</strain>
    </source>
</reference>
<accession>A6VRS8</accession>
<feature type="domain" description="HTH tetR-type" evidence="5">
    <location>
        <begin position="10"/>
        <end position="70"/>
    </location>
</feature>
<evidence type="ECO:0000313" key="6">
    <source>
        <dbReference type="EMBL" id="ABR69157.1"/>
    </source>
</evidence>
<evidence type="ECO:0000256" key="4">
    <source>
        <dbReference type="PROSITE-ProRule" id="PRU00335"/>
    </source>
</evidence>
<dbReference type="Gene3D" id="1.10.357.10">
    <property type="entry name" value="Tetracycline Repressor, domain 2"/>
    <property type="match status" value="1"/>
</dbReference>
<organism evidence="6">
    <name type="scientific">Marinomonas sp. (strain MWYL1)</name>
    <dbReference type="NCBI Taxonomy" id="400668"/>
    <lineage>
        <taxon>Bacteria</taxon>
        <taxon>Pseudomonadati</taxon>
        <taxon>Pseudomonadota</taxon>
        <taxon>Gammaproteobacteria</taxon>
        <taxon>Oceanospirillales</taxon>
        <taxon>Oceanospirillaceae</taxon>
        <taxon>Marinomonas</taxon>
    </lineage>
</organism>
<dbReference type="SUPFAM" id="SSF46689">
    <property type="entry name" value="Homeodomain-like"/>
    <property type="match status" value="1"/>
</dbReference>
<dbReference type="PANTHER" id="PTHR30055">
    <property type="entry name" value="HTH-TYPE TRANSCRIPTIONAL REGULATOR RUTR"/>
    <property type="match status" value="1"/>
</dbReference>
<keyword evidence="2 4" id="KW-0238">DNA-binding</keyword>
<keyword evidence="3" id="KW-0804">Transcription</keyword>
<dbReference type="eggNOG" id="COG1309">
    <property type="taxonomic scope" value="Bacteria"/>
</dbReference>
<dbReference type="STRING" id="400668.Mmwyl1_0215"/>
<dbReference type="KEGG" id="mmw:Mmwyl1_0215"/>
<evidence type="ECO:0000256" key="1">
    <source>
        <dbReference type="ARBA" id="ARBA00023015"/>
    </source>
</evidence>
<gene>
    <name evidence="6" type="ordered locus">Mmwyl1_0215</name>
</gene>
<evidence type="ECO:0000256" key="2">
    <source>
        <dbReference type="ARBA" id="ARBA00023125"/>
    </source>
</evidence>